<keyword evidence="6" id="KW-0186">Copper</keyword>
<dbReference type="GO" id="GO:0004097">
    <property type="term" value="F:catechol oxidase activity"/>
    <property type="evidence" value="ECO:0007669"/>
    <property type="project" value="InterPro"/>
</dbReference>
<proteinExistence type="inferred from homology"/>
<dbReference type="PANTHER" id="PTHR11474">
    <property type="entry name" value="TYROSINASE FAMILY MEMBER"/>
    <property type="match status" value="1"/>
</dbReference>
<dbReference type="STRING" id="337451.A0A443PYC4"/>
<dbReference type="InterPro" id="IPR008922">
    <property type="entry name" value="Di-copper_centre_dom_sf"/>
</dbReference>
<dbReference type="Proteomes" id="UP000283530">
    <property type="component" value="Unassembled WGS sequence"/>
</dbReference>
<feature type="region of interest" description="Disordered" evidence="8">
    <location>
        <begin position="14"/>
        <end position="40"/>
    </location>
</feature>
<dbReference type="InterPro" id="IPR050316">
    <property type="entry name" value="Tyrosinase/Hemocyanin"/>
</dbReference>
<evidence type="ECO:0000256" key="2">
    <source>
        <dbReference type="ARBA" id="ARBA00009928"/>
    </source>
</evidence>
<sequence>MLFLVSFHQMMSLHHPTTTPLSTSSPHKKHQSKRLHQKHPAVYTGRRTAGWCTGIRSSSSSNNNGENAGEEKSAASSKRIDRRDVLLGLGGLYGAAGLAGQAFASPVGIPDRSACGDASSPNIPGPLKCCPPEKVTTAPIVQWKAPSSGPLRVRKPAHEMNKDEVAKFKAAVQAMKDLDPEDPWHYDQQAKIHCTYCNGAYKQAGFDVPLQVHFSWLFLPWHRWYLYFFERILGKLIKDDSFALPFWNYDRPEGMYMPSIYVDPSSPLYNPRRNLDHLEMLLDYNFSYDVTGLTGTEKEVIQANLVDLRTMYDSGIPTPELFMGDPLSAGDPTAEDNSSGALERFHNTVHMWVGRHKNEKNDPYIDMGDFSTAAKDMLFYGHHANVDRLWDLYRTYRGKKVEFNNNDWLNAEFIFYDENKQVVKVNVKDTLSTHDLGYTYKDVPTPWMQRAPPKRPAAKPRSGSFSMVPVTEFGTEPRSLVEGPIRALVPRPKTGRSQEEKEDENEVLVVDGIEVLDEGPVRFDVFIATPFGTFAGPDYGLPAGSFVKLPHRHKEGHKNRKAKLKLGITRLLEDLKAENAQKLVVTLVPRTGKVNVGGIHHPAVYTGRRTKGWCISIRSSSGDGENAGEEQLSDSSKRVDRRDVLLGLGGLYGAAGLAGQALASPVGIPDRNACGSASSANIKGPLPCCPPEKVRTGQIVQWKNSNKGPLRVRKPAHELNKDEVAKFKAAVQAMKDLDKDDPWHYDQQAKIHCAYCNGAYKQVGFDVPLQVHFSWLFLPWHRWYLYFFERILGKLINDDSFALPFWNYDRPEGMYMPSIYVEDPSPLYNPRRNPLHLKSLLDYTYSYDTKELTQEEEKKEKQKIIQANLVDLRTMFDSGLPTAELFMGDPRFHNTVHMWVGRHKNEKNEPYIDMGDFSTAAKDMLFYGHHSNVDRLWDLYRTYRGKKVEFDNNDWLNAEFIFYDENKEVVKVNVKDSLSTLDLGYTYKDVPTPWMERARPKRPAAKPRSGSFSMVPVTEFGTEPRSLVEGPIRVLVPRPKAGRSQEEKEDENEVIVVDGIEVLDEGPVRFDVFIATPFGNFAGPDYGLPAGSFVKLPHAHKEGHKHRKAKLKLGITRLLEDLKAENSQKLAVTFVPRTGSVNLGGVHVDLFKADN</sequence>
<feature type="compositionally biased region" description="Low complexity" evidence="8">
    <location>
        <begin position="14"/>
        <end position="25"/>
    </location>
</feature>
<dbReference type="Pfam" id="PF12143">
    <property type="entry name" value="PPO1_KFDV"/>
    <property type="match status" value="2"/>
</dbReference>
<evidence type="ECO:0000259" key="9">
    <source>
        <dbReference type="PROSITE" id="PS00497"/>
    </source>
</evidence>
<comment type="caution">
    <text evidence="10">The sequence shown here is derived from an EMBL/GenBank/DDBJ whole genome shotgun (WGS) entry which is preliminary data.</text>
</comment>
<dbReference type="PRINTS" id="PR00092">
    <property type="entry name" value="TYROSINASE"/>
</dbReference>
<evidence type="ECO:0000256" key="4">
    <source>
        <dbReference type="ARBA" id="ARBA00022784"/>
    </source>
</evidence>
<dbReference type="InterPro" id="IPR022739">
    <property type="entry name" value="Polyphenol_oxidase_cen"/>
</dbReference>
<dbReference type="Gene3D" id="1.10.1280.10">
    <property type="entry name" value="Di-copper center containing domain from catechol oxidase"/>
    <property type="match status" value="2"/>
</dbReference>
<dbReference type="AlphaFoldDB" id="A0A443PYC4"/>
<feature type="compositionally biased region" description="Basic and acidic residues" evidence="8">
    <location>
        <begin position="69"/>
        <end position="78"/>
    </location>
</feature>
<reference evidence="10 11" key="1">
    <citation type="journal article" date="2019" name="Nat. Plants">
        <title>Stout camphor tree genome fills gaps in understanding of flowering plant genome evolution.</title>
        <authorList>
            <person name="Chaw S.M."/>
            <person name="Liu Y.C."/>
            <person name="Wu Y.W."/>
            <person name="Wang H.Y."/>
            <person name="Lin C.I."/>
            <person name="Wu C.S."/>
            <person name="Ke H.M."/>
            <person name="Chang L.Y."/>
            <person name="Hsu C.Y."/>
            <person name="Yang H.T."/>
            <person name="Sudianto E."/>
            <person name="Hsu M.H."/>
            <person name="Wu K.P."/>
            <person name="Wang L.N."/>
            <person name="Leebens-Mack J.H."/>
            <person name="Tsai I.J."/>
        </authorList>
    </citation>
    <scope>NUCLEOTIDE SEQUENCE [LARGE SCALE GENOMIC DNA]</scope>
    <source>
        <strain evidence="11">cv. Chaw 1501</strain>
        <tissue evidence="10">Young leaves</tissue>
    </source>
</reference>
<evidence type="ECO:0000256" key="3">
    <source>
        <dbReference type="ARBA" id="ARBA00022723"/>
    </source>
</evidence>
<dbReference type="PROSITE" id="PS00497">
    <property type="entry name" value="TYROSINASE_1"/>
    <property type="match status" value="2"/>
</dbReference>
<accession>A0A443PYC4</accession>
<dbReference type="SUPFAM" id="SSF48056">
    <property type="entry name" value="Di-copper centre-containing domain"/>
    <property type="match status" value="2"/>
</dbReference>
<dbReference type="EMBL" id="QPKB01000011">
    <property type="protein sequence ID" value="RWR95777.1"/>
    <property type="molecule type" value="Genomic_DNA"/>
</dbReference>
<keyword evidence="5" id="KW-0560">Oxidoreductase</keyword>
<keyword evidence="11" id="KW-1185">Reference proteome</keyword>
<gene>
    <name evidence="10" type="ORF">CKAN_02513300</name>
</gene>
<feature type="compositionally biased region" description="Low complexity" evidence="8">
    <location>
        <begin position="57"/>
        <end position="67"/>
    </location>
</feature>
<dbReference type="Pfam" id="PF00264">
    <property type="entry name" value="Tyrosinase"/>
    <property type="match status" value="2"/>
</dbReference>
<dbReference type="InterPro" id="IPR022740">
    <property type="entry name" value="Polyphenol_oxidase_C"/>
</dbReference>
<evidence type="ECO:0000256" key="7">
    <source>
        <dbReference type="ARBA" id="ARBA00023157"/>
    </source>
</evidence>
<name>A0A443PYC4_9MAGN</name>
<evidence type="ECO:0000313" key="10">
    <source>
        <dbReference type="EMBL" id="RWR95777.1"/>
    </source>
</evidence>
<dbReference type="OrthoDB" id="6132182at2759"/>
<evidence type="ECO:0000256" key="8">
    <source>
        <dbReference type="SAM" id="MobiDB-lite"/>
    </source>
</evidence>
<comment type="similarity">
    <text evidence="2">Belongs to the tyrosinase family.</text>
</comment>
<keyword evidence="7" id="KW-1015">Disulfide bond</keyword>
<feature type="domain" description="Tyrosinase copper-binding" evidence="9">
    <location>
        <begin position="772"/>
        <end position="789"/>
    </location>
</feature>
<organism evidence="10 11">
    <name type="scientific">Cinnamomum micranthum f. kanehirae</name>
    <dbReference type="NCBI Taxonomy" id="337451"/>
    <lineage>
        <taxon>Eukaryota</taxon>
        <taxon>Viridiplantae</taxon>
        <taxon>Streptophyta</taxon>
        <taxon>Embryophyta</taxon>
        <taxon>Tracheophyta</taxon>
        <taxon>Spermatophyta</taxon>
        <taxon>Magnoliopsida</taxon>
        <taxon>Magnoliidae</taxon>
        <taxon>Laurales</taxon>
        <taxon>Lauraceae</taxon>
        <taxon>Cinnamomum</taxon>
    </lineage>
</organism>
<feature type="compositionally biased region" description="Basic residues" evidence="8">
    <location>
        <begin position="26"/>
        <end position="39"/>
    </location>
</feature>
<feature type="domain" description="Tyrosinase copper-binding" evidence="9">
    <location>
        <begin position="213"/>
        <end position="230"/>
    </location>
</feature>
<keyword evidence="3" id="KW-0479">Metal-binding</keyword>
<dbReference type="PANTHER" id="PTHR11474:SF76">
    <property type="entry name" value="SHKT DOMAIN-CONTAINING PROTEIN"/>
    <property type="match status" value="1"/>
</dbReference>
<feature type="region of interest" description="Disordered" evidence="8">
    <location>
        <begin position="54"/>
        <end position="78"/>
    </location>
</feature>
<dbReference type="InterPro" id="IPR002227">
    <property type="entry name" value="Tyrosinase_Cu-bd"/>
</dbReference>
<keyword evidence="4" id="KW-0883">Thioether bond</keyword>
<comment type="cofactor">
    <cofactor evidence="1">
        <name>Cu(2+)</name>
        <dbReference type="ChEBI" id="CHEBI:29036"/>
    </cofactor>
</comment>
<evidence type="ECO:0000256" key="6">
    <source>
        <dbReference type="ARBA" id="ARBA00023008"/>
    </source>
</evidence>
<dbReference type="GO" id="GO:0046872">
    <property type="term" value="F:metal ion binding"/>
    <property type="evidence" value="ECO:0007669"/>
    <property type="project" value="UniProtKB-KW"/>
</dbReference>
<dbReference type="Pfam" id="PF12142">
    <property type="entry name" value="PPO1_DWL"/>
    <property type="match status" value="2"/>
</dbReference>
<protein>
    <submittedName>
        <fullName evidence="10">Polyphenol oxidase, chloroplastic-like protein</fullName>
    </submittedName>
</protein>
<evidence type="ECO:0000256" key="1">
    <source>
        <dbReference type="ARBA" id="ARBA00001973"/>
    </source>
</evidence>
<evidence type="ECO:0000313" key="11">
    <source>
        <dbReference type="Proteomes" id="UP000283530"/>
    </source>
</evidence>
<evidence type="ECO:0000256" key="5">
    <source>
        <dbReference type="ARBA" id="ARBA00023002"/>
    </source>
</evidence>